<proteinExistence type="predicted"/>
<dbReference type="AlphaFoldDB" id="A0A4U1J907"/>
<keyword evidence="1" id="KW-0472">Membrane</keyword>
<reference evidence="2 3" key="1">
    <citation type="submission" date="2019-04" db="EMBL/GenBank/DDBJ databases">
        <authorList>
            <person name="Li Y."/>
            <person name="Wang J."/>
        </authorList>
    </citation>
    <scope>NUCLEOTIDE SEQUENCE [LARGE SCALE GENOMIC DNA]</scope>
    <source>
        <strain evidence="2 3">DSM 14668</strain>
    </source>
</reference>
<evidence type="ECO:0000313" key="3">
    <source>
        <dbReference type="Proteomes" id="UP000309215"/>
    </source>
</evidence>
<keyword evidence="1" id="KW-0812">Transmembrane</keyword>
<accession>A0A4U1J907</accession>
<keyword evidence="3" id="KW-1185">Reference proteome</keyword>
<name>A0A4U1J907_9BACT</name>
<dbReference type="OrthoDB" id="9842103at2"/>
<dbReference type="RefSeq" id="WP_136932076.1">
    <property type="nucleotide sequence ID" value="NZ_SSMQ01000032.1"/>
</dbReference>
<keyword evidence="1" id="KW-1133">Transmembrane helix</keyword>
<evidence type="ECO:0000313" key="2">
    <source>
        <dbReference type="EMBL" id="TKD03096.1"/>
    </source>
</evidence>
<comment type="caution">
    <text evidence="2">The sequence shown here is derived from an EMBL/GenBank/DDBJ whole genome shotgun (WGS) entry which is preliminary data.</text>
</comment>
<feature type="transmembrane region" description="Helical" evidence="1">
    <location>
        <begin position="74"/>
        <end position="94"/>
    </location>
</feature>
<evidence type="ECO:0000256" key="1">
    <source>
        <dbReference type="SAM" id="Phobius"/>
    </source>
</evidence>
<evidence type="ECO:0008006" key="4">
    <source>
        <dbReference type="Google" id="ProtNLM"/>
    </source>
</evidence>
<feature type="transmembrane region" description="Helical" evidence="1">
    <location>
        <begin position="36"/>
        <end position="54"/>
    </location>
</feature>
<dbReference type="EMBL" id="SSMQ01000032">
    <property type="protein sequence ID" value="TKD03096.1"/>
    <property type="molecule type" value="Genomic_DNA"/>
</dbReference>
<feature type="transmembrane region" description="Helical" evidence="1">
    <location>
        <begin position="181"/>
        <end position="199"/>
    </location>
</feature>
<organism evidence="2 3">
    <name type="scientific">Polyangium fumosum</name>
    <dbReference type="NCBI Taxonomy" id="889272"/>
    <lineage>
        <taxon>Bacteria</taxon>
        <taxon>Pseudomonadati</taxon>
        <taxon>Myxococcota</taxon>
        <taxon>Polyangia</taxon>
        <taxon>Polyangiales</taxon>
        <taxon>Polyangiaceae</taxon>
        <taxon>Polyangium</taxon>
    </lineage>
</organism>
<feature type="transmembrane region" description="Helical" evidence="1">
    <location>
        <begin position="152"/>
        <end position="169"/>
    </location>
</feature>
<sequence>MPDSRPAWSLFLDVLHGPRAAMAGVAARADPREGRAAMLVLGALHGAFSLLLYVSGYAPRFGVPGLGRDSHYLLQALLAVPLYLVLWRIGGGVAHAVARRGAAPGGEGSQKGASLAVFGVSYAVPMTLFFIVPDIAVYLALGFTAIGKAMRYYAPLAAAACLVLGTMGFSRAHPLRTRTAFLAALAGFVTQALLGALFLR</sequence>
<protein>
    <recommendedName>
        <fullName evidence="4">Yip1 domain-containing protein</fullName>
    </recommendedName>
</protein>
<feature type="transmembrane region" description="Helical" evidence="1">
    <location>
        <begin position="115"/>
        <end position="140"/>
    </location>
</feature>
<gene>
    <name evidence="2" type="ORF">E8A74_27625</name>
</gene>
<dbReference type="Proteomes" id="UP000309215">
    <property type="component" value="Unassembled WGS sequence"/>
</dbReference>